<reference evidence="1 2" key="1">
    <citation type="journal article" date="2024" name="Genome Biol. Evol.">
        <title>Chromosome-level genome assembly of the viviparous eelpout Zoarces viviparus.</title>
        <authorList>
            <person name="Fuhrmann N."/>
            <person name="Brasseur M.V."/>
            <person name="Bakowski C.E."/>
            <person name="Podsiadlowski L."/>
            <person name="Prost S."/>
            <person name="Krehenwinkel H."/>
            <person name="Mayer C."/>
        </authorList>
    </citation>
    <scope>NUCLEOTIDE SEQUENCE [LARGE SCALE GENOMIC DNA]</scope>
    <source>
        <strain evidence="1">NO-MEL_2022_Ind0_liver</strain>
    </source>
</reference>
<dbReference type="Proteomes" id="UP001488805">
    <property type="component" value="Unassembled WGS sequence"/>
</dbReference>
<evidence type="ECO:0000313" key="1">
    <source>
        <dbReference type="EMBL" id="KAK9522163.1"/>
    </source>
</evidence>
<protein>
    <submittedName>
        <fullName evidence="1">Uncharacterized protein</fullName>
    </submittedName>
</protein>
<organism evidence="1 2">
    <name type="scientific">Zoarces viviparus</name>
    <name type="common">Viviparous eelpout</name>
    <name type="synonym">Blennius viviparus</name>
    <dbReference type="NCBI Taxonomy" id="48416"/>
    <lineage>
        <taxon>Eukaryota</taxon>
        <taxon>Metazoa</taxon>
        <taxon>Chordata</taxon>
        <taxon>Craniata</taxon>
        <taxon>Vertebrata</taxon>
        <taxon>Euteleostomi</taxon>
        <taxon>Actinopterygii</taxon>
        <taxon>Neopterygii</taxon>
        <taxon>Teleostei</taxon>
        <taxon>Neoteleostei</taxon>
        <taxon>Acanthomorphata</taxon>
        <taxon>Eupercaria</taxon>
        <taxon>Perciformes</taxon>
        <taxon>Cottioidei</taxon>
        <taxon>Zoarcales</taxon>
        <taxon>Zoarcidae</taxon>
        <taxon>Zoarcinae</taxon>
        <taxon>Zoarces</taxon>
    </lineage>
</organism>
<comment type="caution">
    <text evidence="1">The sequence shown here is derived from an EMBL/GenBank/DDBJ whole genome shotgun (WGS) entry which is preliminary data.</text>
</comment>
<gene>
    <name evidence="1" type="ORF">VZT92_018647</name>
</gene>
<dbReference type="AlphaFoldDB" id="A0AAW1EI29"/>
<accession>A0AAW1EI29</accession>
<evidence type="ECO:0000313" key="2">
    <source>
        <dbReference type="Proteomes" id="UP001488805"/>
    </source>
</evidence>
<dbReference type="EMBL" id="JBCEZU010000221">
    <property type="protein sequence ID" value="KAK9522163.1"/>
    <property type="molecule type" value="Genomic_DNA"/>
</dbReference>
<proteinExistence type="predicted"/>
<sequence length="76" mass="8208">MLSRVPVMGGRIISHGPGVLVATLSRAVRHPEQARSERGVTAEDWISVRWRAAGSICCPMPHTQLNAATLPVSHAR</sequence>
<keyword evidence="2" id="KW-1185">Reference proteome</keyword>
<name>A0AAW1EI29_ZOAVI</name>